<dbReference type="InterPro" id="IPR017871">
    <property type="entry name" value="ABC_transporter-like_CS"/>
</dbReference>
<dbReference type="GO" id="GO:0005524">
    <property type="term" value="F:ATP binding"/>
    <property type="evidence" value="ECO:0007669"/>
    <property type="project" value="UniProtKB-KW"/>
</dbReference>
<feature type="domain" description="ABC transporter" evidence="4">
    <location>
        <begin position="276"/>
        <end position="526"/>
    </location>
</feature>
<dbReference type="InterPro" id="IPR003593">
    <property type="entry name" value="AAA+_ATPase"/>
</dbReference>
<evidence type="ECO:0000313" key="5">
    <source>
        <dbReference type="EMBL" id="KGG21656.1"/>
    </source>
</evidence>
<comment type="caution">
    <text evidence="5">The sequence shown here is derived from an EMBL/GenBank/DDBJ whole genome shotgun (WGS) entry which is preliminary data.</text>
</comment>
<feature type="domain" description="ABC transporter" evidence="4">
    <location>
        <begin position="9"/>
        <end position="255"/>
    </location>
</feature>
<dbReference type="PROSITE" id="PS50893">
    <property type="entry name" value="ABC_TRANSPORTER_2"/>
    <property type="match status" value="2"/>
</dbReference>
<dbReference type="InterPro" id="IPR050319">
    <property type="entry name" value="ABC_transp_ATP-bind"/>
</dbReference>
<name>A0A0A2C5N2_PROMR</name>
<evidence type="ECO:0000256" key="1">
    <source>
        <dbReference type="ARBA" id="ARBA00022448"/>
    </source>
</evidence>
<dbReference type="SMART" id="SM00382">
    <property type="entry name" value="AAA"/>
    <property type="match status" value="2"/>
</dbReference>
<keyword evidence="5" id="KW-0131">Cell cycle</keyword>
<dbReference type="CDD" id="cd03257">
    <property type="entry name" value="ABC_NikE_OppD_transporters"/>
    <property type="match status" value="2"/>
</dbReference>
<sequence length="534" mass="58997">MNNCSKEVLKINKLNAIYPNSTTYVLNGLNLKMNRGDRLALVGSSGCGKSTVAKAIMQLLPDGSACYGEIFLNGKNVLKLDKDSLPTIRGKEVGLIFQDPMSRLNPLMTVGEHLVDTFKSHDNSEPIYNLVKKAKSLLEKVGIDPLRFNSFPHEFSGGMRQRVAIALAICLRPPLIIADEPTTSLDTIVADQIMSELSLICDEIGTALLLISHDLPMAYKWCNKIAILDCGQIVESGNIKEIIGNPKTNIAQRLVSSGRALEGSEREIMNKSTVLLRVNRLRCWHDLGFWPFNSFWLKAVNEVTFSLYKGETLGIVGPSGCGKSTLCRALTGLLPTRGGSVLFLGKNISIINRKSLKELRKYIQIIFQDPSASLNPKMPIMDAIIDPILIHKLLSRSQAREKVRNLLELVGLAPASMYEQRLPSQLSGGQQQRVAIARALALSPKILICDESVSMLDAEIQAEVLELLRSLQEKLKLSMLFITHDLSVAAGFCHRVLVFDKGKIIEENSGKNLLNYPQKSLTKQMVKACPRLPN</sequence>
<dbReference type="GO" id="GO:0016887">
    <property type="term" value="F:ATP hydrolysis activity"/>
    <property type="evidence" value="ECO:0007669"/>
    <property type="project" value="InterPro"/>
</dbReference>
<accession>A0A0A2C5N2</accession>
<dbReference type="GO" id="GO:0055085">
    <property type="term" value="P:transmembrane transport"/>
    <property type="evidence" value="ECO:0007669"/>
    <property type="project" value="UniProtKB-ARBA"/>
</dbReference>
<dbReference type="AlphaFoldDB" id="A0A0A2C5N2"/>
<dbReference type="GO" id="GO:0051301">
    <property type="term" value="P:cell division"/>
    <property type="evidence" value="ECO:0007669"/>
    <property type="project" value="UniProtKB-KW"/>
</dbReference>
<dbReference type="SUPFAM" id="SSF52540">
    <property type="entry name" value="P-loop containing nucleoside triphosphate hydrolases"/>
    <property type="match status" value="2"/>
</dbReference>
<proteinExistence type="predicted"/>
<dbReference type="PROSITE" id="PS00211">
    <property type="entry name" value="ABC_TRANSPORTER_1"/>
    <property type="match status" value="2"/>
</dbReference>
<keyword evidence="5" id="KW-0132">Cell division</keyword>
<dbReference type="RefSeq" id="WP_036904644.1">
    <property type="nucleotide sequence ID" value="NZ_CP138967.1"/>
</dbReference>
<keyword evidence="2" id="KW-0547">Nucleotide-binding</keyword>
<dbReference type="Gene3D" id="3.40.50.300">
    <property type="entry name" value="P-loop containing nucleotide triphosphate hydrolases"/>
    <property type="match status" value="2"/>
</dbReference>
<dbReference type="NCBIfam" id="NF007739">
    <property type="entry name" value="PRK10419.1"/>
    <property type="match status" value="2"/>
</dbReference>
<dbReference type="Pfam" id="PF00005">
    <property type="entry name" value="ABC_tran"/>
    <property type="match status" value="2"/>
</dbReference>
<evidence type="ECO:0000313" key="6">
    <source>
        <dbReference type="Proteomes" id="UP000030392"/>
    </source>
</evidence>
<protein>
    <submittedName>
        <fullName evidence="5">Cell division transporter</fullName>
    </submittedName>
</protein>
<keyword evidence="3" id="KW-0067">ATP-binding</keyword>
<dbReference type="InterPro" id="IPR003439">
    <property type="entry name" value="ABC_transporter-like_ATP-bd"/>
</dbReference>
<dbReference type="InterPro" id="IPR027417">
    <property type="entry name" value="P-loop_NTPase"/>
</dbReference>
<evidence type="ECO:0000256" key="2">
    <source>
        <dbReference type="ARBA" id="ARBA00022741"/>
    </source>
</evidence>
<organism evidence="5 6">
    <name type="scientific">Prochlorococcus marinus str. PAC1</name>
    <dbReference type="NCBI Taxonomy" id="59924"/>
    <lineage>
        <taxon>Bacteria</taxon>
        <taxon>Bacillati</taxon>
        <taxon>Cyanobacteriota</taxon>
        <taxon>Cyanophyceae</taxon>
        <taxon>Synechococcales</taxon>
        <taxon>Prochlorococcaceae</taxon>
        <taxon>Prochlorococcus</taxon>
    </lineage>
</organism>
<keyword evidence="1" id="KW-0813">Transport</keyword>
<dbReference type="EMBL" id="JNAX01000005">
    <property type="protein sequence ID" value="KGG21656.1"/>
    <property type="molecule type" value="Genomic_DNA"/>
</dbReference>
<gene>
    <name evidence="5" type="ORF">EV03_0394</name>
</gene>
<evidence type="ECO:0000259" key="4">
    <source>
        <dbReference type="PROSITE" id="PS50893"/>
    </source>
</evidence>
<evidence type="ECO:0000256" key="3">
    <source>
        <dbReference type="ARBA" id="ARBA00022840"/>
    </source>
</evidence>
<dbReference type="Proteomes" id="UP000030392">
    <property type="component" value="Unassembled WGS sequence"/>
</dbReference>
<reference evidence="6" key="1">
    <citation type="journal article" date="2014" name="Sci. Data">
        <title>Genomes of diverse isolates of the marine cyanobacterium Prochlorococcus.</title>
        <authorList>
            <person name="Biller S."/>
            <person name="Berube P."/>
            <person name="Thompson J."/>
            <person name="Kelly L."/>
            <person name="Roggensack S."/>
            <person name="Awad L."/>
            <person name="Roache-Johnson K."/>
            <person name="Ding H."/>
            <person name="Giovannoni S.J."/>
            <person name="Moore L.R."/>
            <person name="Chisholm S.W."/>
        </authorList>
    </citation>
    <scope>NUCLEOTIDE SEQUENCE [LARGE SCALE GENOMIC DNA]</scope>
    <source>
        <strain evidence="6">PAC1</strain>
    </source>
</reference>
<dbReference type="PANTHER" id="PTHR43776">
    <property type="entry name" value="TRANSPORT ATP-BINDING PROTEIN"/>
    <property type="match status" value="1"/>
</dbReference>